<dbReference type="PANTHER" id="PTHR37299:SF1">
    <property type="entry name" value="STAGE 0 SPORULATION PROTEIN A HOMOLOG"/>
    <property type="match status" value="1"/>
</dbReference>
<dbReference type="Pfam" id="PF00072">
    <property type="entry name" value="Response_reg"/>
    <property type="match status" value="1"/>
</dbReference>
<dbReference type="EMBL" id="JAQIFT010000062">
    <property type="protein sequence ID" value="MDA3733495.1"/>
    <property type="molecule type" value="Genomic_DNA"/>
</dbReference>
<dbReference type="SMART" id="SM00448">
    <property type="entry name" value="REC"/>
    <property type="match status" value="1"/>
</dbReference>
<dbReference type="GO" id="GO:0003677">
    <property type="term" value="F:DNA binding"/>
    <property type="evidence" value="ECO:0007669"/>
    <property type="project" value="UniProtKB-KW"/>
</dbReference>
<dbReference type="RefSeq" id="WP_271013311.1">
    <property type="nucleotide sequence ID" value="NZ_JAQIFT010000062.1"/>
</dbReference>
<sequence length="241" mass="28429">MKVAICDDEKLFRDELEKLLYRFSFEYNIDIFIHMYSSGEELIWALNHSSKNYDLIFLDILMEGQNGIETAKEIRKMDMKVLIAFLTSTVEFALDGYEVKALSYMVKPITYEKLQKIALEVYETQYDANNVFTFSINHALYSIPFIDINYFEVDKRVIYVNAIKNKHIEDKGFYKKIDDLAKELEQHHFIKSHRSYLVNLKNIMSISAKEIVFVNNQTAPISRSLYKDVKNRFLEYTSSLL</sequence>
<organism evidence="6 7">
    <name type="scientific">Holtiella tumoricola</name>
    <dbReference type="NCBI Taxonomy" id="3018743"/>
    <lineage>
        <taxon>Bacteria</taxon>
        <taxon>Bacillati</taxon>
        <taxon>Bacillota</taxon>
        <taxon>Clostridia</taxon>
        <taxon>Lachnospirales</taxon>
        <taxon>Cellulosilyticaceae</taxon>
        <taxon>Holtiella</taxon>
    </lineage>
</organism>
<accession>A0AA42DQT1</accession>
<evidence type="ECO:0000259" key="5">
    <source>
        <dbReference type="PROSITE" id="PS50930"/>
    </source>
</evidence>
<evidence type="ECO:0000259" key="4">
    <source>
        <dbReference type="PROSITE" id="PS50110"/>
    </source>
</evidence>
<dbReference type="InterPro" id="IPR046947">
    <property type="entry name" value="LytR-like"/>
</dbReference>
<keyword evidence="7" id="KW-1185">Reference proteome</keyword>
<dbReference type="InterPro" id="IPR011006">
    <property type="entry name" value="CheY-like_superfamily"/>
</dbReference>
<dbReference type="Gene3D" id="3.40.50.2300">
    <property type="match status" value="1"/>
</dbReference>
<keyword evidence="6" id="KW-0238">DNA-binding</keyword>
<dbReference type="PROSITE" id="PS50930">
    <property type="entry name" value="HTH_LYTTR"/>
    <property type="match status" value="1"/>
</dbReference>
<dbReference type="GO" id="GO:0000156">
    <property type="term" value="F:phosphorelay response regulator activity"/>
    <property type="evidence" value="ECO:0007669"/>
    <property type="project" value="InterPro"/>
</dbReference>
<dbReference type="PANTHER" id="PTHR37299">
    <property type="entry name" value="TRANSCRIPTIONAL REGULATOR-RELATED"/>
    <property type="match status" value="1"/>
</dbReference>
<dbReference type="SMART" id="SM00850">
    <property type="entry name" value="LytTR"/>
    <property type="match status" value="1"/>
</dbReference>
<feature type="domain" description="Response regulatory" evidence="4">
    <location>
        <begin position="2"/>
        <end position="122"/>
    </location>
</feature>
<comment type="caution">
    <text evidence="6">The sequence shown here is derived from an EMBL/GenBank/DDBJ whole genome shotgun (WGS) entry which is preliminary data.</text>
</comment>
<comment type="function">
    <text evidence="2">May play the central regulatory role in sporulation. It may be an element of the effector pathway responsible for the activation of sporulation genes in response to nutritional stress. Spo0A may act in concert with spo0H (a sigma factor) to control the expression of some genes that are critical to the sporulation process.</text>
</comment>
<protein>
    <recommendedName>
        <fullName evidence="1">Stage 0 sporulation protein A homolog</fullName>
    </recommendedName>
</protein>
<dbReference type="AlphaFoldDB" id="A0AA42DQT1"/>
<reference evidence="6" key="1">
    <citation type="journal article" date="2023" name="Int. J. Syst. Evol. Microbiol.">
        <title>&lt;i&gt;Holtiella tumoricola&lt;/i&gt; gen. nov. sp. nov., isolated from a human clinical sample.</title>
        <authorList>
            <person name="Allen-Vercoe E."/>
            <person name="Daigneault M.C."/>
            <person name="Vancuren S.J."/>
            <person name="Cochrane K."/>
            <person name="O'Neal L.L."/>
            <person name="Sankaranarayanan K."/>
            <person name="Lawson P.A."/>
        </authorList>
    </citation>
    <scope>NUCLEOTIDE SEQUENCE</scope>
    <source>
        <strain evidence="6">CC70A</strain>
    </source>
</reference>
<name>A0AA42DQT1_9FIRM</name>
<dbReference type="SUPFAM" id="SSF52172">
    <property type="entry name" value="CheY-like"/>
    <property type="match status" value="1"/>
</dbReference>
<gene>
    <name evidence="6" type="ORF">PBV87_18605</name>
</gene>
<dbReference type="InterPro" id="IPR007492">
    <property type="entry name" value="LytTR_DNA-bd_dom"/>
</dbReference>
<evidence type="ECO:0000313" key="6">
    <source>
        <dbReference type="EMBL" id="MDA3733495.1"/>
    </source>
</evidence>
<feature type="modified residue" description="4-aspartylphosphate" evidence="3">
    <location>
        <position position="59"/>
    </location>
</feature>
<evidence type="ECO:0000256" key="2">
    <source>
        <dbReference type="ARBA" id="ARBA00024867"/>
    </source>
</evidence>
<evidence type="ECO:0000256" key="3">
    <source>
        <dbReference type="PROSITE-ProRule" id="PRU00169"/>
    </source>
</evidence>
<dbReference type="PROSITE" id="PS50110">
    <property type="entry name" value="RESPONSE_REGULATORY"/>
    <property type="match status" value="1"/>
</dbReference>
<evidence type="ECO:0000313" key="7">
    <source>
        <dbReference type="Proteomes" id="UP001169242"/>
    </source>
</evidence>
<dbReference type="InterPro" id="IPR001789">
    <property type="entry name" value="Sig_transdc_resp-reg_receiver"/>
</dbReference>
<evidence type="ECO:0000256" key="1">
    <source>
        <dbReference type="ARBA" id="ARBA00018672"/>
    </source>
</evidence>
<dbReference type="Proteomes" id="UP001169242">
    <property type="component" value="Unassembled WGS sequence"/>
</dbReference>
<dbReference type="Gene3D" id="2.40.50.1020">
    <property type="entry name" value="LytTr DNA-binding domain"/>
    <property type="match status" value="1"/>
</dbReference>
<dbReference type="Pfam" id="PF04397">
    <property type="entry name" value="LytTR"/>
    <property type="match status" value="1"/>
</dbReference>
<feature type="domain" description="HTH LytTR-type" evidence="5">
    <location>
        <begin position="132"/>
        <end position="235"/>
    </location>
</feature>
<keyword evidence="3" id="KW-0597">Phosphoprotein</keyword>
<proteinExistence type="predicted"/>